<dbReference type="GO" id="GO:0047035">
    <property type="term" value="F:testosterone dehydrogenase (NAD+) activity"/>
    <property type="evidence" value="ECO:0007669"/>
    <property type="project" value="UniProtKB-EC"/>
</dbReference>
<evidence type="ECO:0000256" key="9">
    <source>
        <dbReference type="ARBA" id="ARBA00023027"/>
    </source>
</evidence>
<dbReference type="PRINTS" id="PR00080">
    <property type="entry name" value="SDRFAMILY"/>
</dbReference>
<dbReference type="AlphaFoldDB" id="A0A6J2Y255"/>
<dbReference type="InterPro" id="IPR020904">
    <property type="entry name" value="Sc_DH/Rdtase_CS"/>
</dbReference>
<evidence type="ECO:0000256" key="24">
    <source>
        <dbReference type="ARBA" id="ARBA00083097"/>
    </source>
</evidence>
<evidence type="ECO:0000256" key="3">
    <source>
        <dbReference type="ARBA" id="ARBA00006484"/>
    </source>
</evidence>
<dbReference type="GO" id="GO:0008210">
    <property type="term" value="P:estrogen metabolic process"/>
    <property type="evidence" value="ECO:0007669"/>
    <property type="project" value="UniProtKB-ARBA"/>
</dbReference>
<dbReference type="GeneID" id="115883189"/>
<evidence type="ECO:0000256" key="7">
    <source>
        <dbReference type="ARBA" id="ARBA00022832"/>
    </source>
</evidence>
<comment type="similarity">
    <text evidence="3">Belongs to the short-chain dehydrogenases/reductases (SDR) family.</text>
</comment>
<dbReference type="PANTHER" id="PTHR42760:SF83">
    <property type="entry name" value="(3R)-3-HYDROXYACYL-COA DEHYDROGENASE"/>
    <property type="match status" value="1"/>
</dbReference>
<dbReference type="InterPro" id="IPR002347">
    <property type="entry name" value="SDR_fam"/>
</dbReference>
<comment type="subcellular location">
    <subcellularLocation>
        <location evidence="1">Mitochondrion matrix</location>
    </subcellularLocation>
</comment>
<evidence type="ECO:0000256" key="15">
    <source>
        <dbReference type="ARBA" id="ARBA00050232"/>
    </source>
</evidence>
<keyword evidence="7" id="KW-0276">Fatty acid metabolism</keyword>
<dbReference type="GO" id="GO:0004303">
    <property type="term" value="F:estradiol 17-beta-dehydrogenase [NAD(P)+] activity"/>
    <property type="evidence" value="ECO:0007669"/>
    <property type="project" value="UniProtKB-EC"/>
</dbReference>
<dbReference type="EC" id="1.1.1.239" evidence="19"/>
<evidence type="ECO:0000313" key="27">
    <source>
        <dbReference type="Proteomes" id="UP000504635"/>
    </source>
</evidence>
<keyword evidence="9" id="KW-0520">NAD</keyword>
<comment type="pathway">
    <text evidence="2">Lipid metabolism; fatty acid biosynthesis.</text>
</comment>
<dbReference type="PANTHER" id="PTHR42760">
    <property type="entry name" value="SHORT-CHAIN DEHYDROGENASES/REDUCTASES FAMILY MEMBER"/>
    <property type="match status" value="1"/>
</dbReference>
<evidence type="ECO:0000256" key="5">
    <source>
        <dbReference type="ARBA" id="ARBA00022516"/>
    </source>
</evidence>
<dbReference type="Gene3D" id="3.40.50.720">
    <property type="entry name" value="NAD(P)-binding Rossmann-like Domain"/>
    <property type="match status" value="1"/>
</dbReference>
<evidence type="ECO:0000313" key="28">
    <source>
        <dbReference type="RefSeq" id="XP_030757366.1"/>
    </source>
</evidence>
<comment type="catalytic activity">
    <reaction evidence="16">
        <text>17beta-hydroxy-5alpha-androstan-3-one + NAD(+) = 5alpha-androstan-3,17-dione + NADH + H(+)</text>
        <dbReference type="Rhea" id="RHEA:41992"/>
        <dbReference type="ChEBI" id="CHEBI:15378"/>
        <dbReference type="ChEBI" id="CHEBI:15994"/>
        <dbReference type="ChEBI" id="CHEBI:16330"/>
        <dbReference type="ChEBI" id="CHEBI:57540"/>
        <dbReference type="ChEBI" id="CHEBI:57945"/>
    </reaction>
    <physiologicalReaction direction="left-to-right" evidence="16">
        <dbReference type="Rhea" id="RHEA:41993"/>
    </physiologicalReaction>
</comment>
<reference evidence="28" key="1">
    <citation type="submission" date="2025-08" db="UniProtKB">
        <authorList>
            <consortium name="RefSeq"/>
        </authorList>
    </citation>
    <scope>IDENTIFICATION</scope>
    <source>
        <tissue evidence="28">Gonads</tissue>
    </source>
</reference>
<dbReference type="InterPro" id="IPR036291">
    <property type="entry name" value="NAD(P)-bd_dom_sf"/>
</dbReference>
<dbReference type="RefSeq" id="XP_030757366.1">
    <property type="nucleotide sequence ID" value="XM_030901506.1"/>
</dbReference>
<evidence type="ECO:0000256" key="13">
    <source>
        <dbReference type="ARBA" id="ARBA00037929"/>
    </source>
</evidence>
<comment type="catalytic activity">
    <reaction evidence="17">
        <text>a (3R)-3-hydroxyacyl-CoA + NAD(+) = a 3-oxoacyl-CoA + NADH + H(+)</text>
        <dbReference type="Rhea" id="RHEA:32711"/>
        <dbReference type="ChEBI" id="CHEBI:15378"/>
        <dbReference type="ChEBI" id="CHEBI:57319"/>
        <dbReference type="ChEBI" id="CHEBI:57540"/>
        <dbReference type="ChEBI" id="CHEBI:57945"/>
        <dbReference type="ChEBI" id="CHEBI:90726"/>
        <dbReference type="EC" id="1.1.1.n12"/>
    </reaction>
    <physiologicalReaction direction="left-to-right" evidence="17">
        <dbReference type="Rhea" id="RHEA:32712"/>
    </physiologicalReaction>
</comment>
<comment type="catalytic activity">
    <reaction evidence="14">
        <text>17beta-estradiol + NAD(+) = estrone + NADH + H(+)</text>
        <dbReference type="Rhea" id="RHEA:24612"/>
        <dbReference type="ChEBI" id="CHEBI:15378"/>
        <dbReference type="ChEBI" id="CHEBI:16469"/>
        <dbReference type="ChEBI" id="CHEBI:17263"/>
        <dbReference type="ChEBI" id="CHEBI:57540"/>
        <dbReference type="ChEBI" id="CHEBI:57945"/>
        <dbReference type="EC" id="1.1.1.62"/>
    </reaction>
    <physiologicalReaction direction="left-to-right" evidence="14">
        <dbReference type="Rhea" id="RHEA:24613"/>
    </physiologicalReaction>
    <physiologicalReaction direction="right-to-left" evidence="14">
        <dbReference type="Rhea" id="RHEA:24614"/>
    </physiologicalReaction>
</comment>
<dbReference type="EC" id="1.1.1.n12" evidence="4"/>
<evidence type="ECO:0000256" key="12">
    <source>
        <dbReference type="ARBA" id="ARBA00023160"/>
    </source>
</evidence>
<protein>
    <recommendedName>
        <fullName evidence="20">(3R)-3-hydroxyacyl-CoA dehydrogenase</fullName>
        <ecNumber evidence="19">1.1.1.239</ecNumber>
        <ecNumber evidence="4">1.1.1.n12</ecNumber>
    </recommendedName>
    <alternativeName>
        <fullName evidence="22">17-beta-hydroxysteroid dehydrogenase 8</fullName>
    </alternativeName>
    <alternativeName>
        <fullName evidence="21">3-ketoacyl-[acyl-carrier-protein] reductase alpha subunit</fullName>
    </alternativeName>
    <alternativeName>
        <fullName evidence="24">3-oxoacyl-[acyl-carrier-protein] reductase</fullName>
    </alternativeName>
    <alternativeName>
        <fullName evidence="25">Estradiol 17-beta-dehydrogenase 8</fullName>
    </alternativeName>
    <alternativeName>
        <fullName evidence="23">Testosterone 17-beta-dehydrogenase 8</fullName>
    </alternativeName>
</protein>
<evidence type="ECO:0000256" key="6">
    <source>
        <dbReference type="ARBA" id="ARBA00022553"/>
    </source>
</evidence>
<dbReference type="InParanoid" id="A0A6J2Y255"/>
<sequence>MSLTGRLAFVTGAGSGIGRATCQCLAREGALVIAADKNIGSARETVESLPKLLSESHLSIEISVENASQVQAALKESLNTYSRAPSIVVNAAGITRDNFISKLSEADFDEVLDVNLKGTFLVIQTFANAIVEGKVEKASIINIGSVVAKFGNIGQGNYCASKAGVELLTKVAAREFGKVNIRVNTVLPGVIQTPMFNAVPEKVKAKFVERIPLARLGYPEEVAEVISFLASDKSSYINGASIEVTGGF</sequence>
<dbReference type="SMART" id="SM00822">
    <property type="entry name" value="PKS_KR"/>
    <property type="match status" value="1"/>
</dbReference>
<accession>A0A6J2Y255</accession>
<dbReference type="PROSITE" id="PS00061">
    <property type="entry name" value="ADH_SHORT"/>
    <property type="match status" value="1"/>
</dbReference>
<dbReference type="SUPFAM" id="SSF51735">
    <property type="entry name" value="NAD(P)-binding Rossmann-fold domains"/>
    <property type="match status" value="1"/>
</dbReference>
<dbReference type="GO" id="GO:0048038">
    <property type="term" value="F:quinone binding"/>
    <property type="evidence" value="ECO:0007669"/>
    <property type="project" value="TreeGrafter"/>
</dbReference>
<dbReference type="InterPro" id="IPR057326">
    <property type="entry name" value="KR_dom"/>
</dbReference>
<keyword evidence="12" id="KW-0275">Fatty acid biosynthesis</keyword>
<dbReference type="PRINTS" id="PR00081">
    <property type="entry name" value="GDHRDH"/>
</dbReference>
<organism evidence="27 28">
    <name type="scientific">Sitophilus oryzae</name>
    <name type="common">Rice weevil</name>
    <name type="synonym">Curculio oryzae</name>
    <dbReference type="NCBI Taxonomy" id="7048"/>
    <lineage>
        <taxon>Eukaryota</taxon>
        <taxon>Metazoa</taxon>
        <taxon>Ecdysozoa</taxon>
        <taxon>Arthropoda</taxon>
        <taxon>Hexapoda</taxon>
        <taxon>Insecta</taxon>
        <taxon>Pterygota</taxon>
        <taxon>Neoptera</taxon>
        <taxon>Endopterygota</taxon>
        <taxon>Coleoptera</taxon>
        <taxon>Polyphaga</taxon>
        <taxon>Cucujiformia</taxon>
        <taxon>Curculionidae</taxon>
        <taxon>Dryophthorinae</taxon>
        <taxon>Sitophilus</taxon>
    </lineage>
</organism>
<dbReference type="Pfam" id="PF13561">
    <property type="entry name" value="adh_short_C2"/>
    <property type="match status" value="1"/>
</dbReference>
<gene>
    <name evidence="28" type="primary">LOC115883189</name>
</gene>
<keyword evidence="11" id="KW-0496">Mitochondrion</keyword>
<dbReference type="FunFam" id="3.40.50.720:FF:000231">
    <property type="entry name" value="Estradiol 17-beta-dehydrogenase 8"/>
    <property type="match status" value="1"/>
</dbReference>
<evidence type="ECO:0000256" key="14">
    <source>
        <dbReference type="ARBA" id="ARBA00049069"/>
    </source>
</evidence>
<evidence type="ECO:0000256" key="22">
    <source>
        <dbReference type="ARBA" id="ARBA00081419"/>
    </source>
</evidence>
<evidence type="ECO:0000256" key="19">
    <source>
        <dbReference type="ARBA" id="ARBA00066822"/>
    </source>
</evidence>
<dbReference type="Proteomes" id="UP000504635">
    <property type="component" value="Unplaced"/>
</dbReference>
<comment type="pathway">
    <text evidence="13">Steroid biosynthesis; estrogen biosynthesis.</text>
</comment>
<evidence type="ECO:0000256" key="2">
    <source>
        <dbReference type="ARBA" id="ARBA00005194"/>
    </source>
</evidence>
<comment type="subunit">
    <text evidence="18">Heterotetramer with CBR4; contains two molecules of HSD17B8 and CBR4.</text>
</comment>
<evidence type="ECO:0000256" key="20">
    <source>
        <dbReference type="ARBA" id="ARBA00070911"/>
    </source>
</evidence>
<dbReference type="GO" id="GO:0006633">
    <property type="term" value="P:fatty acid biosynthetic process"/>
    <property type="evidence" value="ECO:0007669"/>
    <property type="project" value="UniProtKB-KW"/>
</dbReference>
<evidence type="ECO:0000256" key="8">
    <source>
        <dbReference type="ARBA" id="ARBA00023002"/>
    </source>
</evidence>
<evidence type="ECO:0000256" key="23">
    <source>
        <dbReference type="ARBA" id="ARBA00081936"/>
    </source>
</evidence>
<evidence type="ECO:0000256" key="10">
    <source>
        <dbReference type="ARBA" id="ARBA00023098"/>
    </source>
</evidence>
<keyword evidence="27" id="KW-1185">Reference proteome</keyword>
<dbReference type="FunCoup" id="A0A6J2Y255">
    <property type="interactions" value="643"/>
</dbReference>
<name>A0A6J2Y255_SITOR</name>
<evidence type="ECO:0000256" key="25">
    <source>
        <dbReference type="ARBA" id="ARBA00083258"/>
    </source>
</evidence>
<keyword evidence="5" id="KW-0444">Lipid biosynthesis</keyword>
<evidence type="ECO:0000259" key="26">
    <source>
        <dbReference type="SMART" id="SM00822"/>
    </source>
</evidence>
<comment type="catalytic activity">
    <reaction evidence="15">
        <text>testosterone + NAD(+) = androst-4-ene-3,17-dione + NADH + H(+)</text>
        <dbReference type="Rhea" id="RHEA:14929"/>
        <dbReference type="ChEBI" id="CHEBI:15378"/>
        <dbReference type="ChEBI" id="CHEBI:16422"/>
        <dbReference type="ChEBI" id="CHEBI:17347"/>
        <dbReference type="ChEBI" id="CHEBI:57540"/>
        <dbReference type="ChEBI" id="CHEBI:57945"/>
        <dbReference type="EC" id="1.1.1.239"/>
    </reaction>
    <physiologicalReaction direction="left-to-right" evidence="15">
        <dbReference type="Rhea" id="RHEA:14930"/>
    </physiologicalReaction>
</comment>
<dbReference type="OrthoDB" id="1888931at2759"/>
<evidence type="ECO:0000256" key="16">
    <source>
        <dbReference type="ARBA" id="ARBA00050435"/>
    </source>
</evidence>
<evidence type="ECO:0000256" key="11">
    <source>
        <dbReference type="ARBA" id="ARBA00023128"/>
    </source>
</evidence>
<keyword evidence="8" id="KW-0560">Oxidoreductase</keyword>
<evidence type="ECO:0000256" key="18">
    <source>
        <dbReference type="ARBA" id="ARBA00065174"/>
    </source>
</evidence>
<proteinExistence type="inferred from homology"/>
<feature type="domain" description="Ketoreductase" evidence="26">
    <location>
        <begin position="6"/>
        <end position="194"/>
    </location>
</feature>
<keyword evidence="10" id="KW-0443">Lipid metabolism</keyword>
<dbReference type="KEGG" id="soy:115883189"/>
<dbReference type="GO" id="GO:0005759">
    <property type="term" value="C:mitochondrial matrix"/>
    <property type="evidence" value="ECO:0007669"/>
    <property type="project" value="UniProtKB-SubCell"/>
</dbReference>
<evidence type="ECO:0000256" key="4">
    <source>
        <dbReference type="ARBA" id="ARBA00012456"/>
    </source>
</evidence>
<evidence type="ECO:0000256" key="17">
    <source>
        <dbReference type="ARBA" id="ARBA00052680"/>
    </source>
</evidence>
<keyword evidence="6" id="KW-0597">Phosphoprotein</keyword>
<evidence type="ECO:0000256" key="21">
    <source>
        <dbReference type="ARBA" id="ARBA00077835"/>
    </source>
</evidence>
<evidence type="ECO:0000256" key="1">
    <source>
        <dbReference type="ARBA" id="ARBA00004305"/>
    </source>
</evidence>